<comment type="caution">
    <text evidence="1">The sequence shown here is derived from an EMBL/GenBank/DDBJ whole genome shotgun (WGS) entry which is preliminary data.</text>
</comment>
<gene>
    <name evidence="1" type="ORF">BDY19DRAFT_722481</name>
</gene>
<evidence type="ECO:0000313" key="2">
    <source>
        <dbReference type="Proteomes" id="UP001055072"/>
    </source>
</evidence>
<dbReference type="EMBL" id="MU274907">
    <property type="protein sequence ID" value="KAI0090611.1"/>
    <property type="molecule type" value="Genomic_DNA"/>
</dbReference>
<proteinExistence type="predicted"/>
<keyword evidence="2" id="KW-1185">Reference proteome</keyword>
<name>A0ACB8U8W7_9APHY</name>
<protein>
    <submittedName>
        <fullName evidence="1">Uncharacterized protein</fullName>
    </submittedName>
</protein>
<dbReference type="Proteomes" id="UP001055072">
    <property type="component" value="Unassembled WGS sequence"/>
</dbReference>
<accession>A0ACB8U8W7</accession>
<organism evidence="1 2">
    <name type="scientific">Irpex rosettiformis</name>
    <dbReference type="NCBI Taxonomy" id="378272"/>
    <lineage>
        <taxon>Eukaryota</taxon>
        <taxon>Fungi</taxon>
        <taxon>Dikarya</taxon>
        <taxon>Basidiomycota</taxon>
        <taxon>Agaricomycotina</taxon>
        <taxon>Agaricomycetes</taxon>
        <taxon>Polyporales</taxon>
        <taxon>Irpicaceae</taxon>
        <taxon>Irpex</taxon>
    </lineage>
</organism>
<evidence type="ECO:0000313" key="1">
    <source>
        <dbReference type="EMBL" id="KAI0090611.1"/>
    </source>
</evidence>
<reference evidence="1" key="1">
    <citation type="journal article" date="2021" name="Environ. Microbiol.">
        <title>Gene family expansions and transcriptome signatures uncover fungal adaptations to wood decay.</title>
        <authorList>
            <person name="Hage H."/>
            <person name="Miyauchi S."/>
            <person name="Viragh M."/>
            <person name="Drula E."/>
            <person name="Min B."/>
            <person name="Chaduli D."/>
            <person name="Navarro D."/>
            <person name="Favel A."/>
            <person name="Norest M."/>
            <person name="Lesage-Meessen L."/>
            <person name="Balint B."/>
            <person name="Merenyi Z."/>
            <person name="de Eugenio L."/>
            <person name="Morin E."/>
            <person name="Martinez A.T."/>
            <person name="Baldrian P."/>
            <person name="Stursova M."/>
            <person name="Martinez M.J."/>
            <person name="Novotny C."/>
            <person name="Magnuson J.K."/>
            <person name="Spatafora J.W."/>
            <person name="Maurice S."/>
            <person name="Pangilinan J."/>
            <person name="Andreopoulos W."/>
            <person name="LaButti K."/>
            <person name="Hundley H."/>
            <person name="Na H."/>
            <person name="Kuo A."/>
            <person name="Barry K."/>
            <person name="Lipzen A."/>
            <person name="Henrissat B."/>
            <person name="Riley R."/>
            <person name="Ahrendt S."/>
            <person name="Nagy L.G."/>
            <person name="Grigoriev I.V."/>
            <person name="Martin F."/>
            <person name="Rosso M.N."/>
        </authorList>
    </citation>
    <scope>NUCLEOTIDE SEQUENCE</scope>
    <source>
        <strain evidence="1">CBS 384.51</strain>
    </source>
</reference>
<sequence>MSSDTTATNTVQPAHDDISNQTAVDQLPLERSTDVWFDDGNCVLQAENKLFKVYTGMLMKYSAQFQTMLSLPQPDATSADTQPMYENCPLILLPGDSAKDAGYFLKALSDLQYYTDVTKIKDISIVLAVINMSLKYEADVLLRRSIPAFTALYPASLAKWEIRSRRRQYAPFVQAYGPALPFLVIAVAKKTGMDMLLPSAMFECCSYSIFDIMDGVARPNGEYLHLDHESKRKILKARTQISNYARGMKNKVVTKARITYPCSGRRSVLNAGGTNIVQDSWNILEGWAQGSDGPDSWVDPLRTAESWPANAYSQATRTTLPSAEIIAKNMKANYAQAWKNLPKAFELQEWDKLKRAWIH</sequence>